<keyword evidence="2" id="KW-1185">Reference proteome</keyword>
<name>A0AAE3ZE67_9ACTN</name>
<dbReference type="AlphaFoldDB" id="A0AAE3ZE67"/>
<dbReference type="Proteomes" id="UP001180845">
    <property type="component" value="Unassembled WGS sequence"/>
</dbReference>
<evidence type="ECO:0000313" key="1">
    <source>
        <dbReference type="EMBL" id="MDR7302191.1"/>
    </source>
</evidence>
<comment type="caution">
    <text evidence="1">The sequence shown here is derived from an EMBL/GenBank/DDBJ whole genome shotgun (WGS) entry which is preliminary data.</text>
</comment>
<proteinExistence type="predicted"/>
<gene>
    <name evidence="1" type="ORF">JOF55_002372</name>
</gene>
<organism evidence="1 2">
    <name type="scientific">Haloactinomyces albus</name>
    <dbReference type="NCBI Taxonomy" id="1352928"/>
    <lineage>
        <taxon>Bacteria</taxon>
        <taxon>Bacillati</taxon>
        <taxon>Actinomycetota</taxon>
        <taxon>Actinomycetes</taxon>
        <taxon>Actinopolysporales</taxon>
        <taxon>Actinopolysporaceae</taxon>
        <taxon>Haloactinomyces</taxon>
    </lineage>
</organism>
<evidence type="ECO:0000313" key="2">
    <source>
        <dbReference type="Proteomes" id="UP001180845"/>
    </source>
</evidence>
<accession>A0AAE3ZE67</accession>
<protein>
    <submittedName>
        <fullName evidence="1">Uncharacterized protein</fullName>
    </submittedName>
</protein>
<reference evidence="1" key="1">
    <citation type="submission" date="2023-07" db="EMBL/GenBank/DDBJ databases">
        <title>Sequencing the genomes of 1000 actinobacteria strains.</title>
        <authorList>
            <person name="Klenk H.-P."/>
        </authorList>
    </citation>
    <scope>NUCLEOTIDE SEQUENCE</scope>
    <source>
        <strain evidence="1">DSM 45977</strain>
    </source>
</reference>
<sequence length="42" mass="4473">MKRKFRQGGLSGRARLILPLGGVGQFLEKLTNPTAHDPPGGT</sequence>
<dbReference type="EMBL" id="JAVDXW010000001">
    <property type="protein sequence ID" value="MDR7302191.1"/>
    <property type="molecule type" value="Genomic_DNA"/>
</dbReference>